<keyword evidence="2" id="KW-1185">Reference proteome</keyword>
<evidence type="ECO:0000313" key="1">
    <source>
        <dbReference type="EMBL" id="QJW85371.1"/>
    </source>
</evidence>
<dbReference type="EMBL" id="CP053418">
    <property type="protein sequence ID" value="QJW85371.1"/>
    <property type="molecule type" value="Genomic_DNA"/>
</dbReference>
<evidence type="ECO:0000313" key="2">
    <source>
        <dbReference type="Proteomes" id="UP000500826"/>
    </source>
</evidence>
<dbReference type="PANTHER" id="PTHR31367">
    <property type="entry name" value="CYTOSOLIC 5'-NUCLEOTIDASE 1 FAMILY MEMBER"/>
    <property type="match status" value="1"/>
</dbReference>
<gene>
    <name evidence="1" type="ORF">HK414_24305</name>
</gene>
<accession>A0ABX6P8B8</accession>
<dbReference type="Proteomes" id="UP000500826">
    <property type="component" value="Chromosome"/>
</dbReference>
<name>A0ABX6P8B8_9BURK</name>
<dbReference type="InterPro" id="IPR010394">
    <property type="entry name" value="5-nucleotidase"/>
</dbReference>
<organism evidence="1 2">
    <name type="scientific">Ramlibacter terrae</name>
    <dbReference type="NCBI Taxonomy" id="2732511"/>
    <lineage>
        <taxon>Bacteria</taxon>
        <taxon>Pseudomonadati</taxon>
        <taxon>Pseudomonadota</taxon>
        <taxon>Betaproteobacteria</taxon>
        <taxon>Burkholderiales</taxon>
        <taxon>Comamonadaceae</taxon>
        <taxon>Ramlibacter</taxon>
    </lineage>
</organism>
<dbReference type="PANTHER" id="PTHR31367:SF5">
    <property type="entry name" value="CYTOSOLIC 5'-NUCLEOTIDASE 1A"/>
    <property type="match status" value="1"/>
</dbReference>
<dbReference type="Pfam" id="PF06189">
    <property type="entry name" value="5-nucleotidase"/>
    <property type="match status" value="1"/>
</dbReference>
<reference evidence="1 2" key="2">
    <citation type="submission" date="2020-05" db="EMBL/GenBank/DDBJ databases">
        <authorList>
            <person name="Khan S.A."/>
            <person name="Jeon C.O."/>
            <person name="Chun B.H."/>
        </authorList>
    </citation>
    <scope>NUCLEOTIDE SEQUENCE [LARGE SCALE GENOMIC DNA]</scope>
    <source>
        <strain evidence="1 2">H242</strain>
    </source>
</reference>
<reference evidence="1 2" key="1">
    <citation type="submission" date="2020-05" db="EMBL/GenBank/DDBJ databases">
        <title>Ramlibacter rhizophilus sp. nov., isolated from rhizosphere soil of national flower Mugunghwa from South Korea.</title>
        <authorList>
            <person name="Zheng-Fei Y."/>
            <person name="Huan T."/>
        </authorList>
    </citation>
    <scope>NUCLEOTIDE SEQUENCE [LARGE SCALE GENOMIC DNA]</scope>
    <source>
        <strain evidence="1 2">H242</strain>
    </source>
</reference>
<proteinExistence type="predicted"/>
<sequence>MAYPIDKKLVVAVSSRAVFDMDEANGVFDDQGVEAYRKYQLGRLDLPFERGVAFPFIRRLLRLNELYPDQQPVEVVVLSRNSPDTGQRFFRSCRHYGLAISRGAFLSGQSPHLYIGAFDASLFLSAHRGDVVDATMRGFPAGLVLPSKVADDDLDHELRIAFDFDGVLANDEAEKVYVRVNSLQPYHDYEVANRATPHEPGPLKDLFTRIGFFQRLEAKRSLKEPSYVPALRVSIVTARNAPADERVVTTLRSWGFDAAELFLMGGIEKKRVLDVLKPHIFFDDQLVHLETAASSTPSVLIPFGIRNEELRKAVIPGASDLELPE</sequence>
<protein>
    <submittedName>
        <fullName evidence="1">5'-nucleotidase</fullName>
    </submittedName>
</protein>